<sequence>MPSATSTRKAGPLAPPTSGRGRRRARWAAAAGLAAAVVLAVAALNLTGDDPAPVPTTHTVVYEVTGPGGRAPEIRFAVEGTNTVEKAEAVGLPWRKELTIPARPGLAVAQVMATNGQGESISCTITVDGHVVANNTAKGEYTTVSCSNMIAPAAQG</sequence>
<protein>
    <submittedName>
        <fullName evidence="8">MmpS family transport accessory protein</fullName>
    </submittedName>
</protein>
<keyword evidence="9" id="KW-1185">Reference proteome</keyword>
<comment type="similarity">
    <text evidence="2">Belongs to the MmpS family.</text>
</comment>
<evidence type="ECO:0000256" key="6">
    <source>
        <dbReference type="ARBA" id="ARBA00023136"/>
    </source>
</evidence>
<feature type="region of interest" description="Disordered" evidence="7">
    <location>
        <begin position="1"/>
        <end position="23"/>
    </location>
</feature>
<keyword evidence="3" id="KW-1003">Cell membrane</keyword>
<evidence type="ECO:0000256" key="1">
    <source>
        <dbReference type="ARBA" id="ARBA00004236"/>
    </source>
</evidence>
<dbReference type="Gene3D" id="2.60.40.2880">
    <property type="entry name" value="MmpS1-5, C-terminal soluble domain"/>
    <property type="match status" value="1"/>
</dbReference>
<evidence type="ECO:0000256" key="3">
    <source>
        <dbReference type="ARBA" id="ARBA00022475"/>
    </source>
</evidence>
<reference evidence="9" key="1">
    <citation type="journal article" date="2019" name="Int. J. Syst. Evol. Microbiol.">
        <title>The Global Catalogue of Microorganisms (GCM) 10K type strain sequencing project: providing services to taxonomists for standard genome sequencing and annotation.</title>
        <authorList>
            <consortium name="The Broad Institute Genomics Platform"/>
            <consortium name="The Broad Institute Genome Sequencing Center for Infectious Disease"/>
            <person name="Wu L."/>
            <person name="Ma J."/>
        </authorList>
    </citation>
    <scope>NUCLEOTIDE SEQUENCE [LARGE SCALE GENOMIC DNA]</scope>
    <source>
        <strain evidence="9">CGMCC 4.7405</strain>
    </source>
</reference>
<comment type="subcellular location">
    <subcellularLocation>
        <location evidence="1">Cell membrane</location>
    </subcellularLocation>
</comment>
<keyword evidence="4" id="KW-0812">Transmembrane</keyword>
<evidence type="ECO:0000313" key="9">
    <source>
        <dbReference type="Proteomes" id="UP001595690"/>
    </source>
</evidence>
<evidence type="ECO:0000256" key="2">
    <source>
        <dbReference type="ARBA" id="ARBA00007531"/>
    </source>
</evidence>
<evidence type="ECO:0000256" key="4">
    <source>
        <dbReference type="ARBA" id="ARBA00022692"/>
    </source>
</evidence>
<evidence type="ECO:0000256" key="7">
    <source>
        <dbReference type="SAM" id="MobiDB-lite"/>
    </source>
</evidence>
<organism evidence="8 9">
    <name type="scientific">Lentzea rhizosphaerae</name>
    <dbReference type="NCBI Taxonomy" id="2041025"/>
    <lineage>
        <taxon>Bacteria</taxon>
        <taxon>Bacillati</taxon>
        <taxon>Actinomycetota</taxon>
        <taxon>Actinomycetes</taxon>
        <taxon>Pseudonocardiales</taxon>
        <taxon>Pseudonocardiaceae</taxon>
        <taxon>Lentzea</taxon>
    </lineage>
</organism>
<dbReference type="RefSeq" id="WP_382379749.1">
    <property type="nucleotide sequence ID" value="NZ_JBHRZI010000046.1"/>
</dbReference>
<dbReference type="EMBL" id="JBHRZI010000046">
    <property type="protein sequence ID" value="MFC3898281.1"/>
    <property type="molecule type" value="Genomic_DNA"/>
</dbReference>
<gene>
    <name evidence="8" type="ORF">ACFOWZ_43020</name>
</gene>
<accession>A0ABV8C8Q3</accession>
<dbReference type="Pfam" id="PF05423">
    <property type="entry name" value="Mycobact_memb"/>
    <property type="match status" value="1"/>
</dbReference>
<name>A0ABV8C8Q3_9PSEU</name>
<proteinExistence type="inferred from homology"/>
<evidence type="ECO:0000256" key="5">
    <source>
        <dbReference type="ARBA" id="ARBA00022989"/>
    </source>
</evidence>
<dbReference type="InterPro" id="IPR008693">
    <property type="entry name" value="MmpS"/>
</dbReference>
<evidence type="ECO:0000313" key="8">
    <source>
        <dbReference type="EMBL" id="MFC3898281.1"/>
    </source>
</evidence>
<comment type="caution">
    <text evidence="8">The sequence shown here is derived from an EMBL/GenBank/DDBJ whole genome shotgun (WGS) entry which is preliminary data.</text>
</comment>
<dbReference type="Proteomes" id="UP001595690">
    <property type="component" value="Unassembled WGS sequence"/>
</dbReference>
<dbReference type="InterPro" id="IPR038468">
    <property type="entry name" value="MmpS_C"/>
</dbReference>
<keyword evidence="6" id="KW-0472">Membrane</keyword>
<keyword evidence="5" id="KW-1133">Transmembrane helix</keyword>